<dbReference type="EMBL" id="NJIH01000020">
    <property type="protein sequence ID" value="OWT53565.1"/>
    <property type="molecule type" value="Genomic_DNA"/>
</dbReference>
<dbReference type="OrthoDB" id="9803803at2"/>
<dbReference type="CDD" id="cd07564">
    <property type="entry name" value="nitrilases_CHs"/>
    <property type="match status" value="1"/>
</dbReference>
<evidence type="ECO:0000256" key="2">
    <source>
        <dbReference type="PROSITE-ProRule" id="PRU10139"/>
    </source>
</evidence>
<dbReference type="InterPro" id="IPR000132">
    <property type="entry name" value="Nitrilase/CN_hydratase_CS"/>
</dbReference>
<evidence type="ECO:0000313" key="4">
    <source>
        <dbReference type="EMBL" id="OWT53565.1"/>
    </source>
</evidence>
<keyword evidence="5" id="KW-1185">Reference proteome</keyword>
<dbReference type="InterPro" id="IPR003010">
    <property type="entry name" value="C-N_Hydrolase"/>
</dbReference>
<reference evidence="5" key="1">
    <citation type="submission" date="2017-06" db="EMBL/GenBank/DDBJ databases">
        <title>Herbaspirillum phytohormonus sp. nov., isolated from the root nodule of Robinia pseudoacacia in lead-zinc mine.</title>
        <authorList>
            <person name="Fan M."/>
            <person name="Lin Y."/>
        </authorList>
    </citation>
    <scope>NUCLEOTIDE SEQUENCE [LARGE SCALE GENOMIC DNA]</scope>
    <source>
        <strain evidence="5">SC-089</strain>
    </source>
</reference>
<dbReference type="Proteomes" id="UP000214603">
    <property type="component" value="Unassembled WGS sequence"/>
</dbReference>
<dbReference type="InterPro" id="IPR044149">
    <property type="entry name" value="Nitrilases_CHs"/>
</dbReference>
<dbReference type="Gene3D" id="3.60.110.10">
    <property type="entry name" value="Carbon-nitrogen hydrolase"/>
    <property type="match status" value="1"/>
</dbReference>
<dbReference type="SUPFAM" id="SSF56317">
    <property type="entry name" value="Carbon-nitrogen hydrolase"/>
    <property type="match status" value="1"/>
</dbReference>
<dbReference type="GO" id="GO:0018822">
    <property type="term" value="F:nitrile hydratase activity"/>
    <property type="evidence" value="ECO:0007669"/>
    <property type="project" value="TreeGrafter"/>
</dbReference>
<dbReference type="PANTHER" id="PTHR46044">
    <property type="entry name" value="NITRILASE"/>
    <property type="match status" value="1"/>
</dbReference>
<dbReference type="InterPro" id="IPR036526">
    <property type="entry name" value="C-N_Hydrolase_sf"/>
</dbReference>
<dbReference type="AlphaFoldDB" id="A0A225LW92"/>
<dbReference type="GO" id="GO:0000257">
    <property type="term" value="F:nitrilase activity"/>
    <property type="evidence" value="ECO:0007669"/>
    <property type="project" value="UniProtKB-ARBA"/>
</dbReference>
<dbReference type="GO" id="GO:0051410">
    <property type="term" value="P:detoxification of nitrogen compound"/>
    <property type="evidence" value="ECO:0007669"/>
    <property type="project" value="TreeGrafter"/>
</dbReference>
<dbReference type="PANTHER" id="PTHR46044:SF1">
    <property type="entry name" value="CN HYDROLASE DOMAIN-CONTAINING PROTEIN"/>
    <property type="match status" value="1"/>
</dbReference>
<evidence type="ECO:0000313" key="5">
    <source>
        <dbReference type="Proteomes" id="UP000214603"/>
    </source>
</evidence>
<comment type="caution">
    <text evidence="4">The sequence shown here is derived from an EMBL/GenBank/DDBJ whole genome shotgun (WGS) entry which is preliminary data.</text>
</comment>
<sequence length="345" mass="37254">MKKQDSVKVAVVQAATIAFDPARTLDKVEARTAEAAGQGARLVLFPEAFVGGYPRGLSFGATVGSRSAQGREEFRRYWEGAIDVPGPAVSRLADIAARHSVYLVTGVIERGGGTLYCTVLFFGPDGSYLGKHRKLMPTGSERLIWGYGDGSTMPVFDTPLGRMGALICWENYMPLMRAAHYAKGVQIYLAPTADSRDTWLATVRHIAVEGRCFVLSCNQFARRGDYPAEYDSEFGDGAETVMSRGGSCIINPMGDILAGPDYEGECVLTATLDLGDIARGKFDFDVSGHYARPDVFTLLVDERPMAPAVFRQANSAIEPRAAKNTIENSAADAAETASSQIKEAR</sequence>
<dbReference type="PROSITE" id="PS00920">
    <property type="entry name" value="NITRIL_CHT_1"/>
    <property type="match status" value="1"/>
</dbReference>
<name>A0A225LW92_9BURK</name>
<feature type="domain" description="CN hydrolase" evidence="3">
    <location>
        <begin position="7"/>
        <end position="274"/>
    </location>
</feature>
<dbReference type="PROSITE" id="PS00921">
    <property type="entry name" value="NITRIL_CHT_2"/>
    <property type="match status" value="1"/>
</dbReference>
<dbReference type="FunFam" id="3.60.110.10:FF:000016">
    <property type="entry name" value="Nitrilase blr3397"/>
    <property type="match status" value="1"/>
</dbReference>
<protein>
    <submittedName>
        <fullName evidence="4">Nitrilase</fullName>
    </submittedName>
</protein>
<evidence type="ECO:0000259" key="3">
    <source>
        <dbReference type="PROSITE" id="PS50263"/>
    </source>
</evidence>
<feature type="active site" description="Proton acceptor" evidence="2">
    <location>
        <position position="47"/>
    </location>
</feature>
<gene>
    <name evidence="4" type="ORF">CEY11_24185</name>
</gene>
<comment type="similarity">
    <text evidence="1">Belongs to the carbon-nitrogen hydrolase superfamily. Nitrilase family.</text>
</comment>
<evidence type="ECO:0000256" key="1">
    <source>
        <dbReference type="ARBA" id="ARBA00008129"/>
    </source>
</evidence>
<proteinExistence type="inferred from homology"/>
<organism evidence="4 5">
    <name type="scientific">Candidimonas nitroreducens</name>
    <dbReference type="NCBI Taxonomy" id="683354"/>
    <lineage>
        <taxon>Bacteria</taxon>
        <taxon>Pseudomonadati</taxon>
        <taxon>Pseudomonadota</taxon>
        <taxon>Betaproteobacteria</taxon>
        <taxon>Burkholderiales</taxon>
        <taxon>Alcaligenaceae</taxon>
        <taxon>Candidimonas</taxon>
    </lineage>
</organism>
<dbReference type="RefSeq" id="WP_088606000.1">
    <property type="nucleotide sequence ID" value="NZ_NJIH01000020.1"/>
</dbReference>
<dbReference type="Pfam" id="PF00795">
    <property type="entry name" value="CN_hydrolase"/>
    <property type="match status" value="1"/>
</dbReference>
<dbReference type="PROSITE" id="PS50263">
    <property type="entry name" value="CN_HYDROLASE"/>
    <property type="match status" value="1"/>
</dbReference>
<accession>A0A225LW92</accession>